<name>A0A2T3SVZ2_ECOLX</name>
<evidence type="ECO:0000313" key="3">
    <source>
        <dbReference type="EMBL" id="EFM8157214.1"/>
    </source>
</evidence>
<dbReference type="RefSeq" id="WP_045148881.1">
    <property type="nucleotide sequence ID" value="NZ_CAKLDG010000081.1"/>
</dbReference>
<dbReference type="AlphaFoldDB" id="A0A2T3SVZ2"/>
<evidence type="ECO:0000313" key="2">
    <source>
        <dbReference type="EMBL" id="EFF8956890.1"/>
    </source>
</evidence>
<evidence type="ECO:0000256" key="1">
    <source>
        <dbReference type="SAM" id="SignalP"/>
    </source>
</evidence>
<keyword evidence="1" id="KW-0732">Signal</keyword>
<dbReference type="Proteomes" id="UP000524010">
    <property type="component" value="Unassembled WGS sequence"/>
</dbReference>
<dbReference type="EMBL" id="AATLZG010000056">
    <property type="protein sequence ID" value="EFM8157214.1"/>
    <property type="molecule type" value="Genomic_DNA"/>
</dbReference>
<evidence type="ECO:0000313" key="5">
    <source>
        <dbReference type="Proteomes" id="UP000555763"/>
    </source>
</evidence>
<dbReference type="PROSITE" id="PS51257">
    <property type="entry name" value="PROKAR_LIPOPROTEIN"/>
    <property type="match status" value="1"/>
</dbReference>
<proteinExistence type="predicted"/>
<feature type="signal peptide" evidence="1">
    <location>
        <begin position="1"/>
        <end position="23"/>
    </location>
</feature>
<dbReference type="EMBL" id="AASRHK010000103">
    <property type="protein sequence ID" value="EFF8956890.1"/>
    <property type="molecule type" value="Genomic_DNA"/>
</dbReference>
<gene>
    <name evidence="3" type="ORF">A5U30_004973</name>
    <name evidence="2" type="ORF">BTB68_004971</name>
</gene>
<feature type="chain" id="PRO_5044386045" description="Lipoprotein" evidence="1">
    <location>
        <begin position="24"/>
        <end position="274"/>
    </location>
</feature>
<evidence type="ECO:0000313" key="4">
    <source>
        <dbReference type="Proteomes" id="UP000524010"/>
    </source>
</evidence>
<organism evidence="3 5">
    <name type="scientific">Escherichia coli</name>
    <dbReference type="NCBI Taxonomy" id="562"/>
    <lineage>
        <taxon>Bacteria</taxon>
        <taxon>Pseudomonadati</taxon>
        <taxon>Pseudomonadota</taxon>
        <taxon>Gammaproteobacteria</taxon>
        <taxon>Enterobacterales</taxon>
        <taxon>Enterobacteriaceae</taxon>
        <taxon>Escherichia</taxon>
    </lineage>
</organism>
<sequence>MHRSSNLLFLSLMLFSVTGCSFNQLPGTIISRSPDKKLSPPGDTKWVNIEIKNPSPYTKPFPLSVRYISYECQKKRISGFDGSVVSEPGYNVKEIPMQQERGDIWKAKVAMTGGGSCNWTLSAVTLGIEYTDATHLGKGLVPGSAVGVRLAFDGYASRNGQFDFIGGNQFDYYPKYYPFIKKWSDSSQGLMHDKLYLFTEEESIRKIKINFNKNEDVFVNYRPLIDESKKVVMTFPTQKGSGAKYTFEYPDGSVVKSKNINPDFKKIEVISSKR</sequence>
<evidence type="ECO:0008006" key="6">
    <source>
        <dbReference type="Google" id="ProtNLM"/>
    </source>
</evidence>
<dbReference type="Proteomes" id="UP000555763">
    <property type="component" value="Unassembled WGS sequence"/>
</dbReference>
<comment type="caution">
    <text evidence="3">The sequence shown here is derived from an EMBL/GenBank/DDBJ whole genome shotgun (WGS) entry which is preliminary data.</text>
</comment>
<accession>A0A2T3SVZ2</accession>
<reference evidence="4 5" key="1">
    <citation type="submission" date="2020-02" db="EMBL/GenBank/DDBJ databases">
        <authorList>
            <consortium name="PulseNet: The National Subtyping Network for Foodborne Disease Surveillance"/>
            <person name="Tarr C.L."/>
            <person name="Trees E."/>
            <person name="Katz L.S."/>
            <person name="Carleton-Romer H.A."/>
            <person name="Stroika S."/>
            <person name="Kucerova Z."/>
            <person name="Roache K.F."/>
            <person name="Sabol A.L."/>
            <person name="Besser J."/>
            <person name="Gerner-Smidt P."/>
        </authorList>
    </citation>
    <scope>NUCLEOTIDE SEQUENCE [LARGE SCALE GENOMIC DNA]</scope>
    <source>
        <strain evidence="3 5">PNUSAE002719</strain>
        <strain evidence="2 4">PNUSAE005278</strain>
    </source>
</reference>
<protein>
    <recommendedName>
        <fullName evidence="6">Lipoprotein</fullName>
    </recommendedName>
</protein>